<evidence type="ECO:0000259" key="1">
    <source>
        <dbReference type="Pfam" id="PF08972"/>
    </source>
</evidence>
<dbReference type="Proteomes" id="UP000239181">
    <property type="component" value="Unassembled WGS sequence"/>
</dbReference>
<evidence type="ECO:0000313" key="3">
    <source>
        <dbReference type="Proteomes" id="UP000239181"/>
    </source>
</evidence>
<dbReference type="EMBL" id="PDET01000018">
    <property type="protein sequence ID" value="PRD13512.1"/>
    <property type="molecule type" value="Genomic_DNA"/>
</dbReference>
<gene>
    <name evidence="2" type="ORF">CQW29_21060</name>
</gene>
<comment type="caution">
    <text evidence="2">The sequence shown here is derived from an EMBL/GenBank/DDBJ whole genome shotgun (WGS) entry which is preliminary data.</text>
</comment>
<evidence type="ECO:0000313" key="2">
    <source>
        <dbReference type="EMBL" id="PRD13512.1"/>
    </source>
</evidence>
<reference evidence="2 3" key="1">
    <citation type="submission" date="2017-10" db="EMBL/GenBank/DDBJ databases">
        <title>Draft genome of two endophytic bacteria isolated from 'guarana' Paullinia cupana (Mart.) Ducke.</title>
        <authorList>
            <person name="Siqueira K.A."/>
            <person name="Liotti R.G."/>
            <person name="Mendes T.A."/>
            <person name="Soares M.A."/>
        </authorList>
    </citation>
    <scope>NUCLEOTIDE SEQUENCE [LARGE SCALE GENOMIC DNA]</scope>
    <source>
        <strain evidence="2 3">342</strain>
    </source>
</reference>
<feature type="domain" description="DUF1902" evidence="1">
    <location>
        <begin position="14"/>
        <end position="71"/>
    </location>
</feature>
<dbReference type="Gene3D" id="3.30.2390.10">
    <property type="entry name" value="TTHA1013-like"/>
    <property type="match status" value="1"/>
</dbReference>
<proteinExistence type="predicted"/>
<dbReference type="OrthoDB" id="6507194at2"/>
<dbReference type="InterPro" id="IPR035069">
    <property type="entry name" value="TTHA1013/TTHA0281-like"/>
</dbReference>
<dbReference type="AlphaFoldDB" id="A0A2S9I6U4"/>
<protein>
    <recommendedName>
        <fullName evidence="1">DUF1902 domain-containing protein</fullName>
    </recommendedName>
</protein>
<organism evidence="2 3">
    <name type="scientific">Pantoea coffeiphila</name>
    <dbReference type="NCBI Taxonomy" id="1465635"/>
    <lineage>
        <taxon>Bacteria</taxon>
        <taxon>Pseudomonadati</taxon>
        <taxon>Pseudomonadota</taxon>
        <taxon>Gammaproteobacteria</taxon>
        <taxon>Enterobacterales</taxon>
        <taxon>Erwiniaceae</taxon>
        <taxon>Pantoea</taxon>
    </lineage>
</organism>
<name>A0A2S9I6U4_9GAMM</name>
<keyword evidence="3" id="KW-1185">Reference proteome</keyword>
<dbReference type="InterPro" id="IPR015066">
    <property type="entry name" value="DUF1902"/>
</dbReference>
<accession>A0A2S9I6U4</accession>
<dbReference type="Pfam" id="PF08972">
    <property type="entry name" value="DUF1902"/>
    <property type="match status" value="1"/>
</dbReference>
<sequence>MKIASIIKFPKSFNVNVCHDADEGVWVAECEELGLVTEAPTYEELTQRVWDIAPDLYRMNGLGENPEHLRLSFNHQQSYSERIAL</sequence>
<dbReference type="RefSeq" id="WP_105594694.1">
    <property type="nucleotide sequence ID" value="NZ_PDET01000018.1"/>
</dbReference>
<dbReference type="SUPFAM" id="SSF143100">
    <property type="entry name" value="TTHA1013/TTHA0281-like"/>
    <property type="match status" value="1"/>
</dbReference>